<name>A0A7S3DAI4_9EUKA</name>
<organism evidence="5">
    <name type="scientific">Palpitomonas bilix</name>
    <dbReference type="NCBI Taxonomy" id="652834"/>
    <lineage>
        <taxon>Eukaryota</taxon>
        <taxon>Eukaryota incertae sedis</taxon>
    </lineage>
</organism>
<protein>
    <recommendedName>
        <fullName evidence="3">Pseudouridine synthase RsuA/RluA-like domain-containing protein</fullName>
    </recommendedName>
</protein>
<dbReference type="AlphaFoldDB" id="A0A7S3DAI4"/>
<dbReference type="EMBL" id="HBIB01021552">
    <property type="protein sequence ID" value="CAE0251770.1"/>
    <property type="molecule type" value="Transcribed_RNA"/>
</dbReference>
<comment type="similarity">
    <text evidence="1">Belongs to the pseudouridine synthase RluA family.</text>
</comment>
<evidence type="ECO:0000313" key="4">
    <source>
        <dbReference type="EMBL" id="CAE0251769.1"/>
    </source>
</evidence>
<sequence length="191" mass="21683">MPQDSYSIDKPIADYSPPSEEDMIIPLSGDRRDFRQCIGTASNPGKEASTEIKVVQRGQLFGENVTLVHLYPKTGRRHQLRLHLADLGFPIVGDSTYTDLTFARLEKQSNDEEDGAVDSLFKRVALLCEKSDRMCLHALELHLPCKKPFGERSFTTEDPFVSLISRKREERDEVEKTGKSEVESKKRLIES</sequence>
<feature type="region of interest" description="Disordered" evidence="2">
    <location>
        <begin position="1"/>
        <end position="21"/>
    </location>
</feature>
<dbReference type="InterPro" id="IPR020103">
    <property type="entry name" value="PsdUridine_synth_cat_dom_sf"/>
</dbReference>
<dbReference type="GO" id="GO:0003723">
    <property type="term" value="F:RNA binding"/>
    <property type="evidence" value="ECO:0007669"/>
    <property type="project" value="InterPro"/>
</dbReference>
<dbReference type="PANTHER" id="PTHR21600:SF87">
    <property type="entry name" value="RNA PSEUDOURIDYLATE SYNTHASE DOMAIN-CONTAINING PROTEIN 1"/>
    <property type="match status" value="1"/>
</dbReference>
<accession>A0A7S3DAI4</accession>
<feature type="region of interest" description="Disordered" evidence="2">
    <location>
        <begin position="172"/>
        <end position="191"/>
    </location>
</feature>
<dbReference type="GO" id="GO:0000455">
    <property type="term" value="P:enzyme-directed rRNA pseudouridine synthesis"/>
    <property type="evidence" value="ECO:0007669"/>
    <property type="project" value="TreeGrafter"/>
</dbReference>
<dbReference type="InterPro" id="IPR006145">
    <property type="entry name" value="PsdUridine_synth_RsuA/RluA"/>
</dbReference>
<dbReference type="GO" id="GO:0009982">
    <property type="term" value="F:pseudouridine synthase activity"/>
    <property type="evidence" value="ECO:0007669"/>
    <property type="project" value="InterPro"/>
</dbReference>
<dbReference type="PANTHER" id="PTHR21600">
    <property type="entry name" value="MITOCHONDRIAL RNA PSEUDOURIDINE SYNTHASE"/>
    <property type="match status" value="1"/>
</dbReference>
<feature type="domain" description="Pseudouridine synthase RsuA/RluA-like" evidence="3">
    <location>
        <begin position="39"/>
        <end position="85"/>
    </location>
</feature>
<evidence type="ECO:0000256" key="1">
    <source>
        <dbReference type="ARBA" id="ARBA00010876"/>
    </source>
</evidence>
<evidence type="ECO:0000256" key="2">
    <source>
        <dbReference type="SAM" id="MobiDB-lite"/>
    </source>
</evidence>
<proteinExistence type="inferred from homology"/>
<dbReference type="EMBL" id="HBIB01021551">
    <property type="protein sequence ID" value="CAE0251769.1"/>
    <property type="molecule type" value="Transcribed_RNA"/>
</dbReference>
<reference evidence="5" key="1">
    <citation type="submission" date="2021-01" db="EMBL/GenBank/DDBJ databases">
        <authorList>
            <person name="Corre E."/>
            <person name="Pelletier E."/>
            <person name="Niang G."/>
            <person name="Scheremetjew M."/>
            <person name="Finn R."/>
            <person name="Kale V."/>
            <person name="Holt S."/>
            <person name="Cochrane G."/>
            <person name="Meng A."/>
            <person name="Brown T."/>
            <person name="Cohen L."/>
        </authorList>
    </citation>
    <scope>NUCLEOTIDE SEQUENCE</scope>
    <source>
        <strain evidence="5">NIES-2562</strain>
    </source>
</reference>
<dbReference type="SUPFAM" id="SSF55120">
    <property type="entry name" value="Pseudouridine synthase"/>
    <property type="match status" value="1"/>
</dbReference>
<dbReference type="InterPro" id="IPR050188">
    <property type="entry name" value="RluA_PseudoU_synthase"/>
</dbReference>
<evidence type="ECO:0000313" key="5">
    <source>
        <dbReference type="EMBL" id="CAE0251770.1"/>
    </source>
</evidence>
<evidence type="ECO:0000259" key="3">
    <source>
        <dbReference type="Pfam" id="PF00849"/>
    </source>
</evidence>
<gene>
    <name evidence="4" type="ORF">PBIL07802_LOCUS13994</name>
    <name evidence="5" type="ORF">PBIL07802_LOCUS13995</name>
</gene>
<dbReference type="Gene3D" id="3.30.2350.10">
    <property type="entry name" value="Pseudouridine synthase"/>
    <property type="match status" value="1"/>
</dbReference>
<dbReference type="Pfam" id="PF00849">
    <property type="entry name" value="PseudoU_synth_2"/>
    <property type="match status" value="1"/>
</dbReference>